<evidence type="ECO:0000313" key="1">
    <source>
        <dbReference type="EMBL" id="CEL11554.1"/>
    </source>
</evidence>
<reference evidence="2" key="1">
    <citation type="journal article" date="2016" name="Genome Announc.">
        <title>Draft genome sequences of fungus Aspergillus calidoustus.</title>
        <authorList>
            <person name="Horn F."/>
            <person name="Linde J."/>
            <person name="Mattern D.J."/>
            <person name="Walther G."/>
            <person name="Guthke R."/>
            <person name="Scherlach K."/>
            <person name="Martin K."/>
            <person name="Brakhage A.A."/>
            <person name="Petzke L."/>
            <person name="Valiante V."/>
        </authorList>
    </citation>
    <scope>NUCLEOTIDE SEQUENCE [LARGE SCALE GENOMIC DNA]</scope>
    <source>
        <strain evidence="2">SF006504</strain>
    </source>
</reference>
<dbReference type="Proteomes" id="UP000054771">
    <property type="component" value="Unassembled WGS sequence"/>
</dbReference>
<proteinExistence type="predicted"/>
<protein>
    <submittedName>
        <fullName evidence="1">Uncharacterized protein</fullName>
    </submittedName>
</protein>
<accession>A0A0U5GGG4</accession>
<sequence>MGSAIIIPNIANGESTGPELNPTDESLGRVTSDSACCAAADLLGWSLMPQSTFNERLGRLDGGDDDQAPGGKQAIVEWRKHVPLSPDVDEQLESSHVLDLLLEIAKWHSLVNDGPLDRDNT</sequence>
<name>A0A0U5GGG4_ASPCI</name>
<dbReference type="AlphaFoldDB" id="A0A0U5GGG4"/>
<evidence type="ECO:0000313" key="2">
    <source>
        <dbReference type="Proteomes" id="UP000054771"/>
    </source>
</evidence>
<organism evidence="1 2">
    <name type="scientific">Aspergillus calidoustus</name>
    <dbReference type="NCBI Taxonomy" id="454130"/>
    <lineage>
        <taxon>Eukaryota</taxon>
        <taxon>Fungi</taxon>
        <taxon>Dikarya</taxon>
        <taxon>Ascomycota</taxon>
        <taxon>Pezizomycotina</taxon>
        <taxon>Eurotiomycetes</taxon>
        <taxon>Eurotiomycetidae</taxon>
        <taxon>Eurotiales</taxon>
        <taxon>Aspergillaceae</taxon>
        <taxon>Aspergillus</taxon>
        <taxon>Aspergillus subgen. Nidulantes</taxon>
    </lineage>
</organism>
<keyword evidence="2" id="KW-1185">Reference proteome</keyword>
<dbReference type="EMBL" id="CDMC01000028">
    <property type="protein sequence ID" value="CEL11554.1"/>
    <property type="molecule type" value="Genomic_DNA"/>
</dbReference>
<gene>
    <name evidence="1" type="ORF">ASPCAL14655</name>
</gene>